<evidence type="ECO:0000313" key="1">
    <source>
        <dbReference type="EMBL" id="MCI83928.1"/>
    </source>
</evidence>
<dbReference type="EMBL" id="LXQA011078666">
    <property type="protein sequence ID" value="MCI83928.1"/>
    <property type="molecule type" value="Genomic_DNA"/>
</dbReference>
<sequence>MLLLYLWDHRRCLPVSVPGYSSPERGRHRAPGGGRADDGVLIAVDTVV</sequence>
<reference evidence="1 2" key="1">
    <citation type="journal article" date="2018" name="Front. Plant Sci.">
        <title>Red Clover (Trifolium pratense) and Zigzag Clover (T. medium) - A Picture of Genomic Similarities and Differences.</title>
        <authorList>
            <person name="Dluhosova J."/>
            <person name="Istvanek J."/>
            <person name="Nedelnik J."/>
            <person name="Repkova J."/>
        </authorList>
    </citation>
    <scope>NUCLEOTIDE SEQUENCE [LARGE SCALE GENOMIC DNA]</scope>
    <source>
        <strain evidence="2">cv. 10/8</strain>
        <tissue evidence="1">Leaf</tissue>
    </source>
</reference>
<protein>
    <submittedName>
        <fullName evidence="1">Uncharacterized protein</fullName>
    </submittedName>
</protein>
<accession>A0A392V6H1</accession>
<dbReference type="Proteomes" id="UP000265520">
    <property type="component" value="Unassembled WGS sequence"/>
</dbReference>
<evidence type="ECO:0000313" key="2">
    <source>
        <dbReference type="Proteomes" id="UP000265520"/>
    </source>
</evidence>
<name>A0A392V6H1_9FABA</name>
<comment type="caution">
    <text evidence="1">The sequence shown here is derived from an EMBL/GenBank/DDBJ whole genome shotgun (WGS) entry which is preliminary data.</text>
</comment>
<organism evidence="1 2">
    <name type="scientific">Trifolium medium</name>
    <dbReference type="NCBI Taxonomy" id="97028"/>
    <lineage>
        <taxon>Eukaryota</taxon>
        <taxon>Viridiplantae</taxon>
        <taxon>Streptophyta</taxon>
        <taxon>Embryophyta</taxon>
        <taxon>Tracheophyta</taxon>
        <taxon>Spermatophyta</taxon>
        <taxon>Magnoliopsida</taxon>
        <taxon>eudicotyledons</taxon>
        <taxon>Gunneridae</taxon>
        <taxon>Pentapetalae</taxon>
        <taxon>rosids</taxon>
        <taxon>fabids</taxon>
        <taxon>Fabales</taxon>
        <taxon>Fabaceae</taxon>
        <taxon>Papilionoideae</taxon>
        <taxon>50 kb inversion clade</taxon>
        <taxon>NPAAA clade</taxon>
        <taxon>Hologalegina</taxon>
        <taxon>IRL clade</taxon>
        <taxon>Trifolieae</taxon>
        <taxon>Trifolium</taxon>
    </lineage>
</organism>
<dbReference type="AlphaFoldDB" id="A0A392V6H1"/>
<proteinExistence type="predicted"/>
<keyword evidence="2" id="KW-1185">Reference proteome</keyword>